<dbReference type="SUPFAM" id="SSF54791">
    <property type="entry name" value="Eukaryotic type KH-domain (KH-domain type I)"/>
    <property type="match status" value="1"/>
</dbReference>
<dbReference type="InterPro" id="IPR004087">
    <property type="entry name" value="KH_dom"/>
</dbReference>
<dbReference type="InterPro" id="IPR003607">
    <property type="entry name" value="HD/PDEase_dom"/>
</dbReference>
<dbReference type="GO" id="GO:0004521">
    <property type="term" value="F:RNA endonuclease activity"/>
    <property type="evidence" value="ECO:0007669"/>
    <property type="project" value="UniProtKB-UniRule"/>
</dbReference>
<dbReference type="CDD" id="cd22431">
    <property type="entry name" value="KH-I_RNaseY"/>
    <property type="match status" value="1"/>
</dbReference>
<comment type="function">
    <text evidence="5">Endoribonuclease that initiates mRNA decay.</text>
</comment>
<dbReference type="InterPro" id="IPR022711">
    <property type="entry name" value="RNase_Y_N"/>
</dbReference>
<comment type="similarity">
    <text evidence="5">Belongs to the RNase Y family.</text>
</comment>
<dbReference type="EC" id="3.1.-.-" evidence="5 6"/>
<accession>A0A9D0YPG8</accession>
<evidence type="ECO:0000256" key="6">
    <source>
        <dbReference type="NCBIfam" id="TIGR03319"/>
    </source>
</evidence>
<dbReference type="InterPro" id="IPR004088">
    <property type="entry name" value="KH_dom_type_1"/>
</dbReference>
<dbReference type="NCBIfam" id="TIGR03319">
    <property type="entry name" value="RNase_Y"/>
    <property type="match status" value="1"/>
</dbReference>
<dbReference type="SUPFAM" id="SSF109604">
    <property type="entry name" value="HD-domain/PDEase-like"/>
    <property type="match status" value="1"/>
</dbReference>
<keyword evidence="3 5" id="KW-0378">Hydrolase</keyword>
<name>A0A9D0YPG8_AQUAO</name>
<evidence type="ECO:0000313" key="9">
    <source>
        <dbReference type="EMBL" id="HIP98412.1"/>
    </source>
</evidence>
<dbReference type="SMART" id="SM00471">
    <property type="entry name" value="HDc"/>
    <property type="match status" value="1"/>
</dbReference>
<dbReference type="PROSITE" id="PS51831">
    <property type="entry name" value="HD"/>
    <property type="match status" value="1"/>
</dbReference>
<keyword evidence="7" id="KW-0175">Coiled coil</keyword>
<evidence type="ECO:0000259" key="8">
    <source>
        <dbReference type="PROSITE" id="PS51831"/>
    </source>
</evidence>
<dbReference type="NCBIfam" id="TIGR00277">
    <property type="entry name" value="HDIG"/>
    <property type="match status" value="1"/>
</dbReference>
<dbReference type="PANTHER" id="PTHR12826:SF15">
    <property type="entry name" value="RIBONUCLEASE Y"/>
    <property type="match status" value="1"/>
</dbReference>
<keyword evidence="1 5" id="KW-0540">Nuclease</keyword>
<dbReference type="InterPro" id="IPR006675">
    <property type="entry name" value="HDIG_dom"/>
</dbReference>
<gene>
    <name evidence="5 9" type="primary">rny</name>
    <name evidence="9" type="ORF">EYH37_03505</name>
</gene>
<feature type="coiled-coil region" evidence="7">
    <location>
        <begin position="35"/>
        <end position="228"/>
    </location>
</feature>
<dbReference type="CDD" id="cd00077">
    <property type="entry name" value="HDc"/>
    <property type="match status" value="1"/>
</dbReference>
<dbReference type="HAMAP" id="MF_00335">
    <property type="entry name" value="RNase_Y"/>
    <property type="match status" value="1"/>
</dbReference>
<dbReference type="PANTHER" id="PTHR12826">
    <property type="entry name" value="RIBONUCLEASE Y"/>
    <property type="match status" value="1"/>
</dbReference>
<dbReference type="InterPro" id="IPR006674">
    <property type="entry name" value="HD_domain"/>
</dbReference>
<dbReference type="Gene3D" id="1.10.3210.10">
    <property type="entry name" value="Hypothetical protein af1432"/>
    <property type="match status" value="1"/>
</dbReference>
<reference evidence="9" key="1">
    <citation type="journal article" date="2020" name="ISME J.">
        <title>Gammaproteobacteria mediating utilization of methyl-, sulfur- and petroleum organic compounds in deep ocean hydrothermal plumes.</title>
        <authorList>
            <person name="Zhou Z."/>
            <person name="Liu Y."/>
            <person name="Pan J."/>
            <person name="Cron B.R."/>
            <person name="Toner B.M."/>
            <person name="Anantharaman K."/>
            <person name="Breier J.A."/>
            <person name="Dick G.J."/>
            <person name="Li M."/>
        </authorList>
    </citation>
    <scope>NUCLEOTIDE SEQUENCE</scope>
    <source>
        <strain evidence="9">SZUA-1501</strain>
    </source>
</reference>
<dbReference type="PROSITE" id="PS50084">
    <property type="entry name" value="KH_TYPE_1"/>
    <property type="match status" value="1"/>
</dbReference>
<evidence type="ECO:0000256" key="3">
    <source>
        <dbReference type="ARBA" id="ARBA00022801"/>
    </source>
</evidence>
<dbReference type="Pfam" id="PF01966">
    <property type="entry name" value="HD"/>
    <property type="match status" value="1"/>
</dbReference>
<evidence type="ECO:0000313" key="10">
    <source>
        <dbReference type="Proteomes" id="UP000606463"/>
    </source>
</evidence>
<evidence type="ECO:0000256" key="4">
    <source>
        <dbReference type="ARBA" id="ARBA00022884"/>
    </source>
</evidence>
<evidence type="ECO:0000256" key="7">
    <source>
        <dbReference type="SAM" id="Coils"/>
    </source>
</evidence>
<organism evidence="9 10">
    <name type="scientific">Aquifex aeolicus</name>
    <dbReference type="NCBI Taxonomy" id="63363"/>
    <lineage>
        <taxon>Bacteria</taxon>
        <taxon>Pseudomonadati</taxon>
        <taxon>Aquificota</taxon>
        <taxon>Aquificia</taxon>
        <taxon>Aquificales</taxon>
        <taxon>Aquificaceae</taxon>
        <taxon>Aquifex</taxon>
    </lineage>
</organism>
<dbReference type="Pfam" id="PF12072">
    <property type="entry name" value="RNase_Y_N"/>
    <property type="match status" value="1"/>
</dbReference>
<dbReference type="InterPro" id="IPR017705">
    <property type="entry name" value="Ribonuclease_Y"/>
</dbReference>
<evidence type="ECO:0000256" key="1">
    <source>
        <dbReference type="ARBA" id="ARBA00022722"/>
    </source>
</evidence>
<keyword evidence="4 5" id="KW-0694">RNA-binding</keyword>
<dbReference type="GO" id="GO:0016787">
    <property type="term" value="F:hydrolase activity"/>
    <property type="evidence" value="ECO:0007669"/>
    <property type="project" value="UniProtKB-KW"/>
</dbReference>
<evidence type="ECO:0000256" key="5">
    <source>
        <dbReference type="HAMAP-Rule" id="MF_00335"/>
    </source>
</evidence>
<comment type="caution">
    <text evidence="9">The sequence shown here is derived from an EMBL/GenBank/DDBJ whole genome shotgun (WGS) entry which is preliminary data.</text>
</comment>
<dbReference type="AlphaFoldDB" id="A0A9D0YPG8"/>
<dbReference type="GO" id="GO:0005886">
    <property type="term" value="C:plasma membrane"/>
    <property type="evidence" value="ECO:0007669"/>
    <property type="project" value="UniProtKB-UniRule"/>
</dbReference>
<feature type="domain" description="HD" evidence="8">
    <location>
        <begin position="373"/>
        <end position="466"/>
    </location>
</feature>
<keyword evidence="2 5" id="KW-0255">Endonuclease</keyword>
<dbReference type="SMART" id="SM00322">
    <property type="entry name" value="KH"/>
    <property type="match status" value="1"/>
</dbReference>
<evidence type="ECO:0000256" key="2">
    <source>
        <dbReference type="ARBA" id="ARBA00022759"/>
    </source>
</evidence>
<dbReference type="GO" id="GO:0006402">
    <property type="term" value="P:mRNA catabolic process"/>
    <property type="evidence" value="ECO:0007669"/>
    <property type="project" value="UniProtKB-UniRule"/>
</dbReference>
<dbReference type="Pfam" id="PF00013">
    <property type="entry name" value="KH_1"/>
    <property type="match status" value="1"/>
</dbReference>
<dbReference type="Proteomes" id="UP000606463">
    <property type="component" value="Unassembled WGS sequence"/>
</dbReference>
<dbReference type="InterPro" id="IPR036612">
    <property type="entry name" value="KH_dom_type_1_sf"/>
</dbReference>
<dbReference type="EMBL" id="DQVE01000036">
    <property type="protein sequence ID" value="HIP98412.1"/>
    <property type="molecule type" value="Genomic_DNA"/>
</dbReference>
<protein>
    <recommendedName>
        <fullName evidence="5 6">Ribonuclease Y</fullName>
        <shortName evidence="5">RNase Y</shortName>
        <ecNumber evidence="5 6">3.1.-.-</ecNumber>
    </recommendedName>
</protein>
<proteinExistence type="inferred from homology"/>
<sequence length="557" mass="65188">MLEVAIALFTAALGGAAGYLYSERRAQKLVDRARLEAEEEFQTFLEQEKQKLETKLREELEREITRKKEEELKDLYRKLEEEKVSLERLKLELELKREEIERLQQRLKEEEKRIEERSQVLEKKWETLEEREEELFKRYRELQDLEKQLLQKEKEVQKLEEKAREKLQEIEEVKNRQLQKLQEIANLSYEQAKEELFKVIEEKERQEIAKLLKKMEEEAKEQAKQRARDILLTALERLAPEATVHFMTTTVQLPSNEFKGRIIGREGRNIRTFEQLTGVDVIIDDTPDVVTLSSFDPLRREIAKEALERLIADGRIHPASIEKTVEEVKKEFDEKLRKLGEEVCQEFGLYDINPGLHYYIGKLFYRTSYTQNVLNHSKEVAQIAGMLAAELGLDVKKAQRAGLLHDIGKAVSHELGESHTKAGADLAKKYGEPDYVINAIFAHHEEEEPRYPEVVLVCIADKLSAARPGARRETLEKYIKRLEKIEEIVKSFKGVQNAYAIQAGREVRVIVNPEDVSEEEAFMISKEIAKRLEKEIDFPAQIKVTVIRETRYVQYTR</sequence>
<dbReference type="GO" id="GO:0003723">
    <property type="term" value="F:RNA binding"/>
    <property type="evidence" value="ECO:0007669"/>
    <property type="project" value="UniProtKB-UniRule"/>
</dbReference>
<dbReference type="Gene3D" id="3.30.1370.10">
    <property type="entry name" value="K Homology domain, type 1"/>
    <property type="match status" value="1"/>
</dbReference>